<evidence type="ECO:0000256" key="3">
    <source>
        <dbReference type="ARBA" id="ARBA00022679"/>
    </source>
</evidence>
<keyword evidence="4" id="KW-0547">Nucleotide-binding</keyword>
<comment type="catalytic activity">
    <reaction evidence="1">
        <text>ATP + protein L-histidine = ADP + protein N-phospho-L-histidine.</text>
        <dbReference type="EC" id="2.7.13.3"/>
    </reaction>
</comment>
<dbReference type="Gene3D" id="3.30.565.10">
    <property type="entry name" value="Histidine kinase-like ATPase, C-terminal domain"/>
    <property type="match status" value="1"/>
</dbReference>
<dbReference type="InterPro" id="IPR003594">
    <property type="entry name" value="HATPase_dom"/>
</dbReference>
<dbReference type="GO" id="GO:0030295">
    <property type="term" value="F:protein kinase activator activity"/>
    <property type="evidence" value="ECO:0007669"/>
    <property type="project" value="TreeGrafter"/>
</dbReference>
<evidence type="ECO:0000256" key="5">
    <source>
        <dbReference type="ARBA" id="ARBA00022777"/>
    </source>
</evidence>
<organism evidence="9 10">
    <name type="scientific">Saccharicrinis carchari</name>
    <dbReference type="NCBI Taxonomy" id="1168039"/>
    <lineage>
        <taxon>Bacteria</taxon>
        <taxon>Pseudomonadati</taxon>
        <taxon>Bacteroidota</taxon>
        <taxon>Bacteroidia</taxon>
        <taxon>Marinilabiliales</taxon>
        <taxon>Marinilabiliaceae</taxon>
        <taxon>Saccharicrinis</taxon>
    </lineage>
</organism>
<keyword evidence="5 9" id="KW-0418">Kinase</keyword>
<proteinExistence type="predicted"/>
<dbReference type="PROSITE" id="PS50109">
    <property type="entry name" value="HIS_KIN"/>
    <property type="match status" value="1"/>
</dbReference>
<dbReference type="InterPro" id="IPR036890">
    <property type="entry name" value="HATPase_C_sf"/>
</dbReference>
<evidence type="ECO:0000256" key="2">
    <source>
        <dbReference type="ARBA" id="ARBA00012438"/>
    </source>
</evidence>
<dbReference type="GO" id="GO:0007234">
    <property type="term" value="P:osmosensory signaling via phosphorelay pathway"/>
    <property type="evidence" value="ECO:0007669"/>
    <property type="project" value="TreeGrafter"/>
</dbReference>
<dbReference type="SMART" id="SM00387">
    <property type="entry name" value="HATPase_c"/>
    <property type="match status" value="1"/>
</dbReference>
<accession>A0A521DT97</accession>
<name>A0A521DT97_SACCC</name>
<dbReference type="GO" id="GO:0005524">
    <property type="term" value="F:ATP binding"/>
    <property type="evidence" value="ECO:0007669"/>
    <property type="project" value="UniProtKB-KW"/>
</dbReference>
<evidence type="ECO:0000256" key="1">
    <source>
        <dbReference type="ARBA" id="ARBA00000085"/>
    </source>
</evidence>
<dbReference type="InterPro" id="IPR005467">
    <property type="entry name" value="His_kinase_dom"/>
</dbReference>
<dbReference type="EMBL" id="FXTB01000006">
    <property type="protein sequence ID" value="SMO74983.1"/>
    <property type="molecule type" value="Genomic_DNA"/>
</dbReference>
<evidence type="ECO:0000313" key="10">
    <source>
        <dbReference type="Proteomes" id="UP000319040"/>
    </source>
</evidence>
<feature type="domain" description="Histidine kinase" evidence="8">
    <location>
        <begin position="1"/>
        <end position="106"/>
    </location>
</feature>
<dbReference type="PANTHER" id="PTHR42878:SF7">
    <property type="entry name" value="SENSOR HISTIDINE KINASE GLRK"/>
    <property type="match status" value="1"/>
</dbReference>
<dbReference type="Proteomes" id="UP000319040">
    <property type="component" value="Unassembled WGS sequence"/>
</dbReference>
<evidence type="ECO:0000313" key="9">
    <source>
        <dbReference type="EMBL" id="SMO74983.1"/>
    </source>
</evidence>
<keyword evidence="3" id="KW-0808">Transferase</keyword>
<keyword evidence="7" id="KW-0902">Two-component regulatory system</keyword>
<sequence length="182" mass="19905">MRDISMHLLDIVGNSVRAGAALVEVSVIENTNEDTMVLIVKDNGCGMDKETIAKAMDPFFTSRTTRKVGMGIPLLQQNAQLTGGNVLIESQPGNGTLLTATFIRSHIDRPPMGDLPGTLSLMVAGNPNVDFCFTYRINEQEYIFNSRSVKSVLDGVEISQAPVIKFIKEMINENLTEIGVEM</sequence>
<dbReference type="GO" id="GO:0000156">
    <property type="term" value="F:phosphorelay response regulator activity"/>
    <property type="evidence" value="ECO:0007669"/>
    <property type="project" value="TreeGrafter"/>
</dbReference>
<evidence type="ECO:0000256" key="6">
    <source>
        <dbReference type="ARBA" id="ARBA00022840"/>
    </source>
</evidence>
<reference evidence="9 10" key="1">
    <citation type="submission" date="2017-05" db="EMBL/GenBank/DDBJ databases">
        <authorList>
            <person name="Varghese N."/>
            <person name="Submissions S."/>
        </authorList>
    </citation>
    <scope>NUCLEOTIDE SEQUENCE [LARGE SCALE GENOMIC DNA]</scope>
    <source>
        <strain evidence="9 10">DSM 27040</strain>
    </source>
</reference>
<keyword evidence="10" id="KW-1185">Reference proteome</keyword>
<evidence type="ECO:0000256" key="4">
    <source>
        <dbReference type="ARBA" id="ARBA00022741"/>
    </source>
</evidence>
<dbReference type="InterPro" id="IPR004358">
    <property type="entry name" value="Sig_transdc_His_kin-like_C"/>
</dbReference>
<dbReference type="EC" id="2.7.13.3" evidence="2"/>
<dbReference type="RefSeq" id="WP_142533858.1">
    <property type="nucleotide sequence ID" value="NZ_FXTB01000006.1"/>
</dbReference>
<dbReference type="Pfam" id="PF02518">
    <property type="entry name" value="HATPase_c"/>
    <property type="match status" value="1"/>
</dbReference>
<dbReference type="PANTHER" id="PTHR42878">
    <property type="entry name" value="TWO-COMPONENT HISTIDINE KINASE"/>
    <property type="match status" value="1"/>
</dbReference>
<dbReference type="SUPFAM" id="SSF55874">
    <property type="entry name" value="ATPase domain of HSP90 chaperone/DNA topoisomerase II/histidine kinase"/>
    <property type="match status" value="1"/>
</dbReference>
<keyword evidence="6" id="KW-0067">ATP-binding</keyword>
<dbReference type="PRINTS" id="PR00344">
    <property type="entry name" value="BCTRLSENSOR"/>
</dbReference>
<protein>
    <recommendedName>
        <fullName evidence="2">histidine kinase</fullName>
        <ecNumber evidence="2">2.7.13.3</ecNumber>
    </recommendedName>
</protein>
<dbReference type="OrthoDB" id="1046984at2"/>
<dbReference type="AlphaFoldDB" id="A0A521DT97"/>
<dbReference type="GO" id="GO:0004673">
    <property type="term" value="F:protein histidine kinase activity"/>
    <property type="evidence" value="ECO:0007669"/>
    <property type="project" value="UniProtKB-EC"/>
</dbReference>
<gene>
    <name evidence="9" type="ORF">SAMN06265379_106152</name>
</gene>
<evidence type="ECO:0000256" key="7">
    <source>
        <dbReference type="ARBA" id="ARBA00023012"/>
    </source>
</evidence>
<dbReference type="InterPro" id="IPR050351">
    <property type="entry name" value="BphY/WalK/GraS-like"/>
</dbReference>
<evidence type="ECO:0000259" key="8">
    <source>
        <dbReference type="PROSITE" id="PS50109"/>
    </source>
</evidence>